<dbReference type="Gene3D" id="1.10.10.10">
    <property type="entry name" value="Winged helix-like DNA-binding domain superfamily/Winged helix DNA-binding domain"/>
    <property type="match status" value="1"/>
</dbReference>
<evidence type="ECO:0000256" key="2">
    <source>
        <dbReference type="ARBA" id="ARBA00023015"/>
    </source>
</evidence>
<dbReference type="PANTHER" id="PTHR43133:SF8">
    <property type="entry name" value="RNA POLYMERASE SIGMA FACTOR HI_1459-RELATED"/>
    <property type="match status" value="1"/>
</dbReference>
<evidence type="ECO:0000256" key="1">
    <source>
        <dbReference type="ARBA" id="ARBA00010641"/>
    </source>
</evidence>
<keyword evidence="4" id="KW-0238">DNA-binding</keyword>
<dbReference type="Pfam" id="PF04542">
    <property type="entry name" value="Sigma70_r2"/>
    <property type="match status" value="1"/>
</dbReference>
<dbReference type="GO" id="GO:0003677">
    <property type="term" value="F:DNA binding"/>
    <property type="evidence" value="ECO:0007669"/>
    <property type="project" value="UniProtKB-KW"/>
</dbReference>
<dbReference type="Proteomes" id="UP000317010">
    <property type="component" value="Unassembled WGS sequence"/>
</dbReference>
<dbReference type="InterPro" id="IPR036388">
    <property type="entry name" value="WH-like_DNA-bd_sf"/>
</dbReference>
<dbReference type="InterPro" id="IPR013325">
    <property type="entry name" value="RNA_pol_sigma_r2"/>
</dbReference>
<accession>A0A562U2Q2</accession>
<dbReference type="NCBIfam" id="TIGR02937">
    <property type="entry name" value="sigma70-ECF"/>
    <property type="match status" value="1"/>
</dbReference>
<dbReference type="PANTHER" id="PTHR43133">
    <property type="entry name" value="RNA POLYMERASE ECF-TYPE SIGMA FACTO"/>
    <property type="match status" value="1"/>
</dbReference>
<dbReference type="GO" id="GO:0006352">
    <property type="term" value="P:DNA-templated transcription initiation"/>
    <property type="evidence" value="ECO:0007669"/>
    <property type="project" value="InterPro"/>
</dbReference>
<evidence type="ECO:0000313" key="8">
    <source>
        <dbReference type="EMBL" id="TWI99390.1"/>
    </source>
</evidence>
<evidence type="ECO:0000256" key="5">
    <source>
        <dbReference type="ARBA" id="ARBA00023163"/>
    </source>
</evidence>
<keyword evidence="2" id="KW-0805">Transcription regulation</keyword>
<dbReference type="InterPro" id="IPR013249">
    <property type="entry name" value="RNA_pol_sigma70_r4_t2"/>
</dbReference>
<dbReference type="GO" id="GO:0016987">
    <property type="term" value="F:sigma factor activity"/>
    <property type="evidence" value="ECO:0007669"/>
    <property type="project" value="UniProtKB-KW"/>
</dbReference>
<keyword evidence="9" id="KW-1185">Reference proteome</keyword>
<keyword evidence="5" id="KW-0804">Transcription</keyword>
<dbReference type="AlphaFoldDB" id="A0A562U2Q2"/>
<dbReference type="InterPro" id="IPR039425">
    <property type="entry name" value="RNA_pol_sigma-70-like"/>
</dbReference>
<feature type="domain" description="RNA polymerase sigma-70 region 2" evidence="6">
    <location>
        <begin position="54"/>
        <end position="119"/>
    </location>
</feature>
<evidence type="ECO:0000259" key="6">
    <source>
        <dbReference type="Pfam" id="PF04542"/>
    </source>
</evidence>
<dbReference type="InterPro" id="IPR014284">
    <property type="entry name" value="RNA_pol_sigma-70_dom"/>
</dbReference>
<dbReference type="Pfam" id="PF08281">
    <property type="entry name" value="Sigma70_r4_2"/>
    <property type="match status" value="1"/>
</dbReference>
<dbReference type="InterPro" id="IPR013324">
    <property type="entry name" value="RNA_pol_sigma_r3/r4-like"/>
</dbReference>
<evidence type="ECO:0000256" key="4">
    <source>
        <dbReference type="ARBA" id="ARBA00023125"/>
    </source>
</evidence>
<protein>
    <submittedName>
        <fullName evidence="8">RNA polymerase sigma-70 factor (ECF subfamily)</fullName>
    </submittedName>
</protein>
<gene>
    <name evidence="8" type="ORF">JN11_02707</name>
</gene>
<dbReference type="SUPFAM" id="SSF88659">
    <property type="entry name" value="Sigma3 and sigma4 domains of RNA polymerase sigma factors"/>
    <property type="match status" value="1"/>
</dbReference>
<keyword evidence="3" id="KW-0731">Sigma factor</keyword>
<feature type="domain" description="RNA polymerase sigma factor 70 region 4 type 2" evidence="7">
    <location>
        <begin position="149"/>
        <end position="200"/>
    </location>
</feature>
<comment type="caution">
    <text evidence="8">The sequence shown here is derived from an EMBL/GenBank/DDBJ whole genome shotgun (WGS) entry which is preliminary data.</text>
</comment>
<evidence type="ECO:0000256" key="3">
    <source>
        <dbReference type="ARBA" id="ARBA00023082"/>
    </source>
</evidence>
<proteinExistence type="inferred from homology"/>
<dbReference type="SUPFAM" id="SSF88946">
    <property type="entry name" value="Sigma2 domain of RNA polymerase sigma factors"/>
    <property type="match status" value="1"/>
</dbReference>
<reference evidence="8 9" key="1">
    <citation type="submission" date="2019-07" db="EMBL/GenBank/DDBJ databases">
        <title>Genomic Encyclopedia of Archaeal and Bacterial Type Strains, Phase II (KMG-II): from individual species to whole genera.</title>
        <authorList>
            <person name="Goeker M."/>
        </authorList>
    </citation>
    <scope>NUCLEOTIDE SEQUENCE [LARGE SCALE GENOMIC DNA]</scope>
    <source>
        <strain evidence="8 9">ATCC BAA-1854</strain>
    </source>
</reference>
<comment type="similarity">
    <text evidence="1">Belongs to the sigma-70 factor family. ECF subfamily.</text>
</comment>
<evidence type="ECO:0000313" key="9">
    <source>
        <dbReference type="Proteomes" id="UP000317010"/>
    </source>
</evidence>
<dbReference type="InterPro" id="IPR007627">
    <property type="entry name" value="RNA_pol_sigma70_r2"/>
</dbReference>
<dbReference type="EMBL" id="VLLI01000007">
    <property type="protein sequence ID" value="TWI99390.1"/>
    <property type="molecule type" value="Genomic_DNA"/>
</dbReference>
<organism evidence="8 9">
    <name type="scientific">Mucilaginibacter frigoritolerans</name>
    <dbReference type="NCBI Taxonomy" id="652788"/>
    <lineage>
        <taxon>Bacteria</taxon>
        <taxon>Pseudomonadati</taxon>
        <taxon>Bacteroidota</taxon>
        <taxon>Sphingobacteriia</taxon>
        <taxon>Sphingobacteriales</taxon>
        <taxon>Sphingobacteriaceae</taxon>
        <taxon>Mucilaginibacter</taxon>
    </lineage>
</organism>
<dbReference type="Gene3D" id="1.10.1740.10">
    <property type="match status" value="1"/>
</dbReference>
<name>A0A562U2Q2_9SPHI</name>
<sequence>MQQKAYFHKPFKKIIFTTPGMSFFYKPIKSDDAADDILLSNYQKSGDLAILGKLYQNFLPLVYGVCLKYLKDEEQAKDAVMGIFEELVTKAKKHDIKQFRSWLYVVSRNYCLMQLRSDKKMETVNLDEVMEFTPFLHHDDTNREEAMAALEKCLDKLPATQKQSVSLFYLNEKCYKEIVELTGFSLNEVKSYIQNGKRNLKICLDKSSE</sequence>
<evidence type="ECO:0000259" key="7">
    <source>
        <dbReference type="Pfam" id="PF08281"/>
    </source>
</evidence>